<keyword evidence="1" id="KW-0472">Membrane</keyword>
<evidence type="ECO:0000313" key="3">
    <source>
        <dbReference type="Proteomes" id="UP001597441"/>
    </source>
</evidence>
<proteinExistence type="predicted"/>
<sequence>MRLDTPKNISKAKGLKENNLLIIIIIIFNLIAANIYILPNETTANRRNFAIRYSIYKKKRILPIFFQNKLPTIVFFFKAIPRIKLFKKPNGKYYFAAAETKEKNHENICTP</sequence>
<feature type="transmembrane region" description="Helical" evidence="1">
    <location>
        <begin position="20"/>
        <end position="38"/>
    </location>
</feature>
<name>A0ABW5JTR7_9FLAO</name>
<evidence type="ECO:0000256" key="1">
    <source>
        <dbReference type="SAM" id="Phobius"/>
    </source>
</evidence>
<keyword evidence="3" id="KW-1185">Reference proteome</keyword>
<protein>
    <submittedName>
        <fullName evidence="2">Uncharacterized protein</fullName>
    </submittedName>
</protein>
<keyword evidence="1" id="KW-0812">Transmembrane</keyword>
<gene>
    <name evidence="2" type="ORF">ACFSQS_13605</name>
</gene>
<dbReference type="EMBL" id="JBHULK010000006">
    <property type="protein sequence ID" value="MFD2536144.1"/>
    <property type="molecule type" value="Genomic_DNA"/>
</dbReference>
<dbReference type="RefSeq" id="WP_388020005.1">
    <property type="nucleotide sequence ID" value="NZ_JBHUDT010000006.1"/>
</dbReference>
<dbReference type="Proteomes" id="UP001597441">
    <property type="component" value="Unassembled WGS sequence"/>
</dbReference>
<reference evidence="3" key="1">
    <citation type="journal article" date="2019" name="Int. J. Syst. Evol. Microbiol.">
        <title>The Global Catalogue of Microorganisms (GCM) 10K type strain sequencing project: providing services to taxonomists for standard genome sequencing and annotation.</title>
        <authorList>
            <consortium name="The Broad Institute Genomics Platform"/>
            <consortium name="The Broad Institute Genome Sequencing Center for Infectious Disease"/>
            <person name="Wu L."/>
            <person name="Ma J."/>
        </authorList>
    </citation>
    <scope>NUCLEOTIDE SEQUENCE [LARGE SCALE GENOMIC DNA]</scope>
    <source>
        <strain evidence="3">KCTC 42903</strain>
    </source>
</reference>
<comment type="caution">
    <text evidence="2">The sequence shown here is derived from an EMBL/GenBank/DDBJ whole genome shotgun (WGS) entry which is preliminary data.</text>
</comment>
<evidence type="ECO:0000313" key="2">
    <source>
        <dbReference type="EMBL" id="MFD2536144.1"/>
    </source>
</evidence>
<organism evidence="2 3">
    <name type="scientific">Gelatiniphilus marinus</name>
    <dbReference type="NCBI Taxonomy" id="1759464"/>
    <lineage>
        <taxon>Bacteria</taxon>
        <taxon>Pseudomonadati</taxon>
        <taxon>Bacteroidota</taxon>
        <taxon>Flavobacteriia</taxon>
        <taxon>Flavobacteriales</taxon>
        <taxon>Flavobacteriaceae</taxon>
        <taxon>Gelatiniphilus</taxon>
    </lineage>
</organism>
<keyword evidence="1" id="KW-1133">Transmembrane helix</keyword>
<accession>A0ABW5JTR7</accession>